<dbReference type="PRINTS" id="PR00344">
    <property type="entry name" value="BCTRLSENSOR"/>
</dbReference>
<dbReference type="Gene3D" id="1.20.120.160">
    <property type="entry name" value="HPT domain"/>
    <property type="match status" value="1"/>
</dbReference>
<dbReference type="InterPro" id="IPR036890">
    <property type="entry name" value="HATPase_C_sf"/>
</dbReference>
<dbReference type="SMART" id="SM01231">
    <property type="entry name" value="H-kinase_dim"/>
    <property type="match status" value="1"/>
</dbReference>
<comment type="catalytic activity">
    <reaction evidence="1">
        <text>ATP + protein L-histidine = ADP + protein N-phospho-L-histidine.</text>
        <dbReference type="EC" id="2.7.13.3"/>
    </reaction>
</comment>
<evidence type="ECO:0000259" key="14">
    <source>
        <dbReference type="PROSITE" id="PS50851"/>
    </source>
</evidence>
<dbReference type="InterPro" id="IPR051315">
    <property type="entry name" value="Bact_Chemotaxis_CheA"/>
</dbReference>
<keyword evidence="6" id="KW-0808">Transferase</keyword>
<dbReference type="InterPro" id="IPR036097">
    <property type="entry name" value="HisK_dim/P_sf"/>
</dbReference>
<evidence type="ECO:0000256" key="5">
    <source>
        <dbReference type="ARBA" id="ARBA00022553"/>
    </source>
</evidence>
<evidence type="ECO:0000256" key="4">
    <source>
        <dbReference type="ARBA" id="ARBA00022500"/>
    </source>
</evidence>
<dbReference type="PROSITE" id="PS50109">
    <property type="entry name" value="HIS_KIN"/>
    <property type="match status" value="1"/>
</dbReference>
<dbReference type="SMART" id="SM00260">
    <property type="entry name" value="CheW"/>
    <property type="match status" value="1"/>
</dbReference>
<dbReference type="SUPFAM" id="SSF55874">
    <property type="entry name" value="ATPase domain of HSP90 chaperone/DNA topoisomerase II/histidine kinase"/>
    <property type="match status" value="1"/>
</dbReference>
<organism evidence="16 17">
    <name type="scientific">Permianibacter aggregans</name>
    <dbReference type="NCBI Taxonomy" id="1510150"/>
    <lineage>
        <taxon>Bacteria</taxon>
        <taxon>Pseudomonadati</taxon>
        <taxon>Pseudomonadota</taxon>
        <taxon>Gammaproteobacteria</taxon>
        <taxon>Pseudomonadales</taxon>
        <taxon>Pseudomonadaceae</taxon>
        <taxon>Permianibacter</taxon>
    </lineage>
</organism>
<evidence type="ECO:0000256" key="8">
    <source>
        <dbReference type="ARBA" id="ARBA00022777"/>
    </source>
</evidence>
<dbReference type="PANTHER" id="PTHR43395:SF10">
    <property type="entry name" value="CHEMOTAXIS PROTEIN CHEA"/>
    <property type="match status" value="1"/>
</dbReference>
<evidence type="ECO:0000256" key="6">
    <source>
        <dbReference type="ARBA" id="ARBA00022679"/>
    </source>
</evidence>
<dbReference type="SUPFAM" id="SSF47384">
    <property type="entry name" value="Homodimeric domain of signal transducing histidine kinase"/>
    <property type="match status" value="1"/>
</dbReference>
<dbReference type="CDD" id="cd16916">
    <property type="entry name" value="HATPase_CheA-like"/>
    <property type="match status" value="1"/>
</dbReference>
<keyword evidence="10" id="KW-0902">Two-component regulatory system</keyword>
<keyword evidence="8 16" id="KW-0418">Kinase</keyword>
<dbReference type="InterPro" id="IPR037006">
    <property type="entry name" value="CheA-like_homodim_sf"/>
</dbReference>
<dbReference type="PROSITE" id="PS50851">
    <property type="entry name" value="CHEW"/>
    <property type="match status" value="1"/>
</dbReference>
<sequence>MAVSIDLRQFIDVFFEETDEHLSVMEHLLLSMNRQRPEPGALDAILRAAHSIKGSAGIFGFHALTSLTHVMESLFDRLRRGDIKWRAELAAPLLDATDVLKQLRNSYRAQQQPDLTRCNDACEKLESLIAEHDSEAIPDSDEGYGFFAPSSSVPTSEAYGFFDTPAPANEQPSEPSTIAAPLPEPAAAPATQVETLSEAKKRRSETATIRVHVDKIDQIINLLGELIIAQSMLQQSHAETLAFDSPQQQALNLLERHTRHLQSAVMSIRMVPIAMVFNRFPRVVHDLSMQLGKAVELEFVGEHTELDKNLVEKLSDPLTHLVRNSIDHGIEKPEQRLQQGKPAHGTIKLAAHESSGSIVITISDDGAGLNRQKILNKARMLGLNVSDTTPDKDLWQLLFTPGFSTAEQVTDVSGRGVGMDVVKRNITELNGRVELSSTPGQGTQTTIRLPLTLAILDGMVVAVGEQRFVIPVESIVESLQPQPGDVRAVSGQPQMINVRGQYLPLLQLHQLMNLTPQFSAPEHALIVVLEHEGQRAALQVDELCGQQQVVIKSLETHYKKVANISSATIMGDGRVALILHVEQLLTRTQGGKA</sequence>
<dbReference type="InterPro" id="IPR002545">
    <property type="entry name" value="CheW-lke_dom"/>
</dbReference>
<dbReference type="CDD" id="cd00731">
    <property type="entry name" value="CheA_reg"/>
    <property type="match status" value="1"/>
</dbReference>
<dbReference type="InterPro" id="IPR036061">
    <property type="entry name" value="CheW-like_dom_sf"/>
</dbReference>
<keyword evidence="7" id="KW-0547">Nucleotide-binding</keyword>
<dbReference type="RefSeq" id="WP_133591707.1">
    <property type="nucleotide sequence ID" value="NZ_CP037953.1"/>
</dbReference>
<protein>
    <recommendedName>
        <fullName evidence="3">Chemotaxis protein CheA</fullName>
        <ecNumber evidence="2">2.7.13.3</ecNumber>
    </recommendedName>
</protein>
<evidence type="ECO:0000256" key="12">
    <source>
        <dbReference type="PROSITE-ProRule" id="PRU00110"/>
    </source>
</evidence>
<reference evidence="16 17" key="1">
    <citation type="submission" date="2019-03" db="EMBL/GenBank/DDBJ databases">
        <title>Genomic Encyclopedia of Type Strains, Phase IV (KMG-IV): sequencing the most valuable type-strain genomes for metagenomic binning, comparative biology and taxonomic classification.</title>
        <authorList>
            <person name="Goeker M."/>
        </authorList>
    </citation>
    <scope>NUCLEOTIDE SEQUENCE [LARGE SCALE GENOMIC DNA]</scope>
    <source>
        <strain evidence="16 17">DSM 103792</strain>
    </source>
</reference>
<dbReference type="InterPro" id="IPR008207">
    <property type="entry name" value="Sig_transdc_His_kin_Hpt_dom"/>
</dbReference>
<keyword evidence="4" id="KW-0145">Chemotaxis</keyword>
<evidence type="ECO:0000256" key="7">
    <source>
        <dbReference type="ARBA" id="ARBA00022741"/>
    </source>
</evidence>
<dbReference type="InterPro" id="IPR036641">
    <property type="entry name" value="HPT_dom_sf"/>
</dbReference>
<evidence type="ECO:0000256" key="9">
    <source>
        <dbReference type="ARBA" id="ARBA00022840"/>
    </source>
</evidence>
<feature type="domain" description="Histidine kinase" evidence="13">
    <location>
        <begin position="177"/>
        <end position="453"/>
    </location>
</feature>
<evidence type="ECO:0000256" key="11">
    <source>
        <dbReference type="ARBA" id="ARBA00035100"/>
    </source>
</evidence>
<dbReference type="InterPro" id="IPR003594">
    <property type="entry name" value="HATPase_dom"/>
</dbReference>
<name>A0A4R6UI60_9GAMM</name>
<accession>A0A4R6UI60</accession>
<keyword evidence="5 12" id="KW-0597">Phosphoprotein</keyword>
<dbReference type="Pfam" id="PF01627">
    <property type="entry name" value="Hpt"/>
    <property type="match status" value="1"/>
</dbReference>
<gene>
    <name evidence="16" type="ORF">EV696_11332</name>
</gene>
<dbReference type="InterPro" id="IPR004358">
    <property type="entry name" value="Sig_transdc_His_kin-like_C"/>
</dbReference>
<dbReference type="Pfam" id="PF01584">
    <property type="entry name" value="CheW"/>
    <property type="match status" value="1"/>
</dbReference>
<evidence type="ECO:0000256" key="1">
    <source>
        <dbReference type="ARBA" id="ARBA00000085"/>
    </source>
</evidence>
<proteinExistence type="predicted"/>
<dbReference type="GO" id="GO:0006935">
    <property type="term" value="P:chemotaxis"/>
    <property type="evidence" value="ECO:0007669"/>
    <property type="project" value="UniProtKB-KW"/>
</dbReference>
<evidence type="ECO:0000313" key="17">
    <source>
        <dbReference type="Proteomes" id="UP000295375"/>
    </source>
</evidence>
<dbReference type="GO" id="GO:0000155">
    <property type="term" value="F:phosphorelay sensor kinase activity"/>
    <property type="evidence" value="ECO:0007669"/>
    <property type="project" value="InterPro"/>
</dbReference>
<comment type="function">
    <text evidence="11">Involved in the transmission of sensory signals from the chemoreceptors to the flagellar motors. CheA is autophosphorylated; it can transfer its phosphate group to either CheB or CheY.</text>
</comment>
<dbReference type="OrthoDB" id="9803176at2"/>
<feature type="domain" description="CheW-like" evidence="14">
    <location>
        <begin position="455"/>
        <end position="590"/>
    </location>
</feature>
<dbReference type="Gene3D" id="1.10.287.560">
    <property type="entry name" value="Histidine kinase CheA-like, homodimeric domain"/>
    <property type="match status" value="1"/>
</dbReference>
<dbReference type="SMART" id="SM00387">
    <property type="entry name" value="HATPase_c"/>
    <property type="match status" value="1"/>
</dbReference>
<dbReference type="FunFam" id="3.30.565.10:FF:000016">
    <property type="entry name" value="Chemotaxis protein CheA, putative"/>
    <property type="match status" value="1"/>
</dbReference>
<dbReference type="Pfam" id="PF02895">
    <property type="entry name" value="H-kinase_dim"/>
    <property type="match status" value="1"/>
</dbReference>
<feature type="domain" description="HPt" evidence="15">
    <location>
        <begin position="3"/>
        <end position="107"/>
    </location>
</feature>
<evidence type="ECO:0000313" key="16">
    <source>
        <dbReference type="EMBL" id="TDQ46491.1"/>
    </source>
</evidence>
<dbReference type="InterPro" id="IPR005467">
    <property type="entry name" value="His_kinase_dom"/>
</dbReference>
<dbReference type="GO" id="GO:0005524">
    <property type="term" value="F:ATP binding"/>
    <property type="evidence" value="ECO:0007669"/>
    <property type="project" value="UniProtKB-KW"/>
</dbReference>
<dbReference type="Gene3D" id="2.30.30.40">
    <property type="entry name" value="SH3 Domains"/>
    <property type="match status" value="1"/>
</dbReference>
<dbReference type="PANTHER" id="PTHR43395">
    <property type="entry name" value="SENSOR HISTIDINE KINASE CHEA"/>
    <property type="match status" value="1"/>
</dbReference>
<dbReference type="Proteomes" id="UP000295375">
    <property type="component" value="Unassembled WGS sequence"/>
</dbReference>
<dbReference type="SUPFAM" id="SSF47226">
    <property type="entry name" value="Histidine-containing phosphotransfer domain, HPT domain"/>
    <property type="match status" value="1"/>
</dbReference>
<dbReference type="Gene3D" id="3.30.565.10">
    <property type="entry name" value="Histidine kinase-like ATPase, C-terminal domain"/>
    <property type="match status" value="1"/>
</dbReference>
<dbReference type="CDD" id="cd00088">
    <property type="entry name" value="HPT"/>
    <property type="match status" value="1"/>
</dbReference>
<dbReference type="EC" id="2.7.13.3" evidence="2"/>
<comment type="caution">
    <text evidence="16">The sequence shown here is derived from an EMBL/GenBank/DDBJ whole genome shotgun (WGS) entry which is preliminary data.</text>
</comment>
<evidence type="ECO:0000256" key="2">
    <source>
        <dbReference type="ARBA" id="ARBA00012438"/>
    </source>
</evidence>
<dbReference type="InterPro" id="IPR004105">
    <property type="entry name" value="CheA-like_dim"/>
</dbReference>
<evidence type="ECO:0000259" key="15">
    <source>
        <dbReference type="PROSITE" id="PS50894"/>
    </source>
</evidence>
<keyword evidence="17" id="KW-1185">Reference proteome</keyword>
<dbReference type="AlphaFoldDB" id="A0A4R6UI60"/>
<feature type="modified residue" description="Phosphohistidine" evidence="12">
    <location>
        <position position="50"/>
    </location>
</feature>
<evidence type="ECO:0000256" key="3">
    <source>
        <dbReference type="ARBA" id="ARBA00021495"/>
    </source>
</evidence>
<evidence type="ECO:0000259" key="13">
    <source>
        <dbReference type="PROSITE" id="PS50109"/>
    </source>
</evidence>
<dbReference type="Pfam" id="PF02518">
    <property type="entry name" value="HATPase_c"/>
    <property type="match status" value="1"/>
</dbReference>
<dbReference type="SMART" id="SM00073">
    <property type="entry name" value="HPT"/>
    <property type="match status" value="1"/>
</dbReference>
<keyword evidence="9" id="KW-0067">ATP-binding</keyword>
<dbReference type="FunFam" id="2.30.30.40:FF:000048">
    <property type="entry name" value="Chemotaxis protein CheA, putative"/>
    <property type="match status" value="1"/>
</dbReference>
<evidence type="ECO:0000256" key="10">
    <source>
        <dbReference type="ARBA" id="ARBA00023012"/>
    </source>
</evidence>
<dbReference type="GO" id="GO:0005737">
    <property type="term" value="C:cytoplasm"/>
    <property type="evidence" value="ECO:0007669"/>
    <property type="project" value="InterPro"/>
</dbReference>
<dbReference type="SUPFAM" id="SSF50341">
    <property type="entry name" value="CheW-like"/>
    <property type="match status" value="1"/>
</dbReference>
<dbReference type="EMBL" id="SNYM01000013">
    <property type="protein sequence ID" value="TDQ46491.1"/>
    <property type="molecule type" value="Genomic_DNA"/>
</dbReference>
<dbReference type="PROSITE" id="PS50894">
    <property type="entry name" value="HPT"/>
    <property type="match status" value="1"/>
</dbReference>